<gene>
    <name evidence="1" type="ORF">THIOM_004488</name>
</gene>
<organism evidence="1 2">
    <name type="scientific">Candidatus Thiomargarita nelsonii</name>
    <dbReference type="NCBI Taxonomy" id="1003181"/>
    <lineage>
        <taxon>Bacteria</taxon>
        <taxon>Pseudomonadati</taxon>
        <taxon>Pseudomonadota</taxon>
        <taxon>Gammaproteobacteria</taxon>
        <taxon>Thiotrichales</taxon>
        <taxon>Thiotrichaceae</taxon>
        <taxon>Thiomargarita</taxon>
    </lineage>
</organism>
<dbReference type="EMBL" id="LUTY01002641">
    <property type="protein sequence ID" value="OAD19849.1"/>
    <property type="molecule type" value="Genomic_DNA"/>
</dbReference>
<proteinExistence type="predicted"/>
<dbReference type="AlphaFoldDB" id="A0A176RVU6"/>
<sequence>MNGNFAHNNIQFRLIPHYPKSNIIIANFVVWIRQTVLPPVPRIPENNNRIAWFFACTCLAIRFIRARPLRLVVYPF</sequence>
<name>A0A176RVU6_9GAMM</name>
<comment type="caution">
    <text evidence="1">The sequence shown here is derived from an EMBL/GenBank/DDBJ whole genome shotgun (WGS) entry which is preliminary data.</text>
</comment>
<keyword evidence="2" id="KW-1185">Reference proteome</keyword>
<reference evidence="1 2" key="1">
    <citation type="submission" date="2016-05" db="EMBL/GenBank/DDBJ databases">
        <title>Single-cell genome of chain-forming Candidatus Thiomargarita nelsonii and comparison to other large sulfur-oxidizing bacteria.</title>
        <authorList>
            <person name="Winkel M."/>
            <person name="Salman V."/>
            <person name="Woyke T."/>
            <person name="Schulz-Vogt H."/>
            <person name="Richter M."/>
            <person name="Flood B."/>
            <person name="Bailey J."/>
            <person name="Amann R."/>
            <person name="Mussmann M."/>
        </authorList>
    </citation>
    <scope>NUCLEOTIDE SEQUENCE [LARGE SCALE GENOMIC DNA]</scope>
    <source>
        <strain evidence="1 2">THI036</strain>
    </source>
</reference>
<accession>A0A176RVU6</accession>
<evidence type="ECO:0000313" key="2">
    <source>
        <dbReference type="Proteomes" id="UP000076962"/>
    </source>
</evidence>
<protein>
    <submittedName>
        <fullName evidence="1">Uncharacterized protein</fullName>
    </submittedName>
</protein>
<dbReference type="Proteomes" id="UP000076962">
    <property type="component" value="Unassembled WGS sequence"/>
</dbReference>
<evidence type="ECO:0000313" key="1">
    <source>
        <dbReference type="EMBL" id="OAD19849.1"/>
    </source>
</evidence>